<feature type="region of interest" description="Disordered" evidence="1">
    <location>
        <begin position="1"/>
        <end position="112"/>
    </location>
</feature>
<feature type="compositionally biased region" description="Polar residues" evidence="1">
    <location>
        <begin position="52"/>
        <end position="62"/>
    </location>
</feature>
<feature type="compositionally biased region" description="Low complexity" evidence="1">
    <location>
        <begin position="23"/>
        <end position="39"/>
    </location>
</feature>
<evidence type="ECO:0000313" key="2">
    <source>
        <dbReference type="Proteomes" id="UP000095287"/>
    </source>
</evidence>
<evidence type="ECO:0000313" key="3">
    <source>
        <dbReference type="WBParaSite" id="L893_g13415.t1"/>
    </source>
</evidence>
<keyword evidence="2" id="KW-1185">Reference proteome</keyword>
<protein>
    <submittedName>
        <fullName evidence="3">MSP domain-containing protein</fullName>
    </submittedName>
</protein>
<name>A0A1I7Y816_9BILA</name>
<feature type="region of interest" description="Disordered" evidence="1">
    <location>
        <begin position="155"/>
        <end position="206"/>
    </location>
</feature>
<sequence>MSPVRETRSHKRARLSGVNGRSQPPATAAASGPPSQPTGRVLRKRKTADAVNASQPTPTTEETVAHIASTENMERSSVAVPNEGSVSTGAQPPAIATSDSAAPEPESGSQAGQLPEEPVVLAHGVPLTNAVIVANAMEAVGQVVVQSAMTAAVELSEGRNGTDAASTTSENPATRPKAAVVENSAAVKPESISAGGSMPQKKDGKAGVYLETPRRKLRKVLVEFNTDSSPTLSTVAKDYFVRAMLPNTNGAVFATALQFHAEPNLNEFYEVEDPENTVLRPDTKYKIVFHEERAYEFDNCRVCVNVLFSEAEESDGTSRRVRWERKVLSHPTLRLVPSDSLASLVVFRHGACPNMGIWWTTLDISLTIAYRSTFNETRAVAKVTEDNVVAVALENGFDAVTQNAQYDRNSLKRKGTLRRTVLHMLTRYSLITTGTLSEYHFASSDSYRIPRYIWIGIYDDKMYRSLCYQGTMP</sequence>
<feature type="compositionally biased region" description="Polar residues" evidence="1">
    <location>
        <begin position="163"/>
        <end position="172"/>
    </location>
</feature>
<reference evidence="3" key="1">
    <citation type="submission" date="2016-11" db="UniProtKB">
        <authorList>
            <consortium name="WormBaseParasite"/>
        </authorList>
    </citation>
    <scope>IDENTIFICATION</scope>
</reference>
<dbReference type="WBParaSite" id="L893_g13415.t1">
    <property type="protein sequence ID" value="L893_g13415.t1"/>
    <property type="gene ID" value="L893_g13415"/>
</dbReference>
<dbReference type="Proteomes" id="UP000095287">
    <property type="component" value="Unplaced"/>
</dbReference>
<dbReference type="AlphaFoldDB" id="A0A1I7Y816"/>
<evidence type="ECO:0000256" key="1">
    <source>
        <dbReference type="SAM" id="MobiDB-lite"/>
    </source>
</evidence>
<proteinExistence type="predicted"/>
<accession>A0A1I7Y816</accession>
<organism evidence="2 3">
    <name type="scientific">Steinernema glaseri</name>
    <dbReference type="NCBI Taxonomy" id="37863"/>
    <lineage>
        <taxon>Eukaryota</taxon>
        <taxon>Metazoa</taxon>
        <taxon>Ecdysozoa</taxon>
        <taxon>Nematoda</taxon>
        <taxon>Chromadorea</taxon>
        <taxon>Rhabditida</taxon>
        <taxon>Tylenchina</taxon>
        <taxon>Panagrolaimomorpha</taxon>
        <taxon>Strongyloidoidea</taxon>
        <taxon>Steinernematidae</taxon>
        <taxon>Steinernema</taxon>
    </lineage>
</organism>